<dbReference type="AlphaFoldDB" id="A0AAJ7FT89"/>
<evidence type="ECO:0000313" key="3">
    <source>
        <dbReference type="Proteomes" id="UP000694920"/>
    </source>
</evidence>
<evidence type="ECO:0000256" key="1">
    <source>
        <dbReference type="SAM" id="MobiDB-lite"/>
    </source>
</evidence>
<name>A0AAJ7FT89_CEPCN</name>
<dbReference type="RefSeq" id="XP_015607070.1">
    <property type="nucleotide sequence ID" value="XM_015751584.2"/>
</dbReference>
<accession>A0AAJ7FT89</accession>
<sequence length="711" mass="81293">MVLEENIVSIIRELVHFLESLDNVELPTAISTRRENLLSRSKIAIYALSLQGSLPTEQYLSMSVGKELSFLDKTGEIEEYVDADKPQSEVSKDYYESFAEVQEEPKTPIKKNTSKNAVIDNVLSIYKNFSAEQTKDASYKCGPLEIRGGKKFFFIEQYRKCWVGLVGTHLIMYKDVKDSRPYDVLSIRDYKCRPAHETITNDPRKSDRAFEIFNPGNTTMLFIARSPKDMEQWVAAICKFGSNESDMKLQNITNHVFTVRTAKSDVAVNEFIPTENYQDVDIRESTTGVSLNRSVMIEKNTDTKKENDRLDSTTKDTVQNDETPPPLPTRLPCLMSKPKKFSTCSYDPVDDMDDDIYQKIQEIPYENIRNSKRKNSDTEKDDQELYDDVLTVIEKDRAITKLEVEKQKSSVQNAVKDLEQQDMYDDAVFVRLESNDQNKNSQEQVLTKLSSDAFQKKSPNLSNQRESLCYDDVHEVIPQEKRKKQKQKAKEELQSTPQGSLQKRSILSRVMRRDSPTKEGKKSKPNSSQTPINVEELPIYDDSSSLVAGIIPYNTEMQKYTPTQVEETSEYNLPPPPKPIYNSPAVANQQSAPIEEYYSDIANLQTNGMDQNNAPIPIIDKEELMDSEHYQTPKNDPVILPIQNENVEEDLYDDVVIVAAKARLRGLAMKEEKEADDNKFISLPSPEKNLWNSLKAGWKNKMTEDSSLGRK</sequence>
<feature type="compositionally biased region" description="Basic and acidic residues" evidence="1">
    <location>
        <begin position="299"/>
        <end position="314"/>
    </location>
</feature>
<dbReference type="Gene3D" id="2.30.29.30">
    <property type="entry name" value="Pleckstrin-homology domain (PH domain)/Phosphotyrosine-binding domain (PTB)"/>
    <property type="match status" value="1"/>
</dbReference>
<dbReference type="CDD" id="cd00821">
    <property type="entry name" value="PH"/>
    <property type="match status" value="1"/>
</dbReference>
<dbReference type="InterPro" id="IPR001849">
    <property type="entry name" value="PH_domain"/>
</dbReference>
<feature type="compositionally biased region" description="Polar residues" evidence="1">
    <location>
        <begin position="494"/>
        <end position="505"/>
    </location>
</feature>
<reference evidence="4" key="1">
    <citation type="submission" date="2025-08" db="UniProtKB">
        <authorList>
            <consortium name="RefSeq"/>
        </authorList>
    </citation>
    <scope>IDENTIFICATION</scope>
</reference>
<dbReference type="Proteomes" id="UP000694920">
    <property type="component" value="Unplaced"/>
</dbReference>
<dbReference type="PROSITE" id="PS50003">
    <property type="entry name" value="PH_DOMAIN"/>
    <property type="match status" value="1"/>
</dbReference>
<dbReference type="SUPFAM" id="SSF50729">
    <property type="entry name" value="PH domain-like"/>
    <property type="match status" value="1"/>
</dbReference>
<keyword evidence="3" id="KW-1185">Reference proteome</keyword>
<dbReference type="Pfam" id="PF00169">
    <property type="entry name" value="PH"/>
    <property type="match status" value="1"/>
</dbReference>
<dbReference type="KEGG" id="ccin:107273417"/>
<feature type="compositionally biased region" description="Basic and acidic residues" evidence="1">
    <location>
        <begin position="511"/>
        <end position="522"/>
    </location>
</feature>
<dbReference type="SMART" id="SM00233">
    <property type="entry name" value="PH"/>
    <property type="match status" value="1"/>
</dbReference>
<evidence type="ECO:0000313" key="4">
    <source>
        <dbReference type="RefSeq" id="XP_015607070.1"/>
    </source>
</evidence>
<gene>
    <name evidence="4" type="primary">LOC107273417</name>
</gene>
<feature type="region of interest" description="Disordered" evidence="1">
    <location>
        <begin position="297"/>
        <end position="334"/>
    </location>
</feature>
<feature type="region of interest" description="Disordered" evidence="1">
    <location>
        <begin position="479"/>
        <end position="537"/>
    </location>
</feature>
<dbReference type="InterPro" id="IPR011993">
    <property type="entry name" value="PH-like_dom_sf"/>
</dbReference>
<dbReference type="GeneID" id="107273417"/>
<evidence type="ECO:0000259" key="2">
    <source>
        <dbReference type="PROSITE" id="PS50003"/>
    </source>
</evidence>
<organism evidence="3 4">
    <name type="scientific">Cephus cinctus</name>
    <name type="common">Wheat stem sawfly</name>
    <dbReference type="NCBI Taxonomy" id="211228"/>
    <lineage>
        <taxon>Eukaryota</taxon>
        <taxon>Metazoa</taxon>
        <taxon>Ecdysozoa</taxon>
        <taxon>Arthropoda</taxon>
        <taxon>Hexapoda</taxon>
        <taxon>Insecta</taxon>
        <taxon>Pterygota</taxon>
        <taxon>Neoptera</taxon>
        <taxon>Endopterygota</taxon>
        <taxon>Hymenoptera</taxon>
        <taxon>Cephoidea</taxon>
        <taxon>Cephidae</taxon>
        <taxon>Cephus</taxon>
    </lineage>
</organism>
<feature type="domain" description="PH" evidence="2">
    <location>
        <begin position="137"/>
        <end position="242"/>
    </location>
</feature>
<protein>
    <submittedName>
        <fullName evidence="4">Uncharacterized protein LOC107273417</fullName>
    </submittedName>
</protein>
<proteinExistence type="predicted"/>